<dbReference type="Pfam" id="PF01494">
    <property type="entry name" value="FAD_binding_3"/>
    <property type="match status" value="1"/>
</dbReference>
<dbReference type="GO" id="GO:0016628">
    <property type="term" value="F:oxidoreductase activity, acting on the CH-CH group of donors, NAD or NADP as acceptor"/>
    <property type="evidence" value="ECO:0007669"/>
    <property type="project" value="InterPro"/>
</dbReference>
<dbReference type="GO" id="GO:0071949">
    <property type="term" value="F:FAD binding"/>
    <property type="evidence" value="ECO:0007669"/>
    <property type="project" value="InterPro"/>
</dbReference>
<dbReference type="NCBIfam" id="TIGR02032">
    <property type="entry name" value="GG-red-SF"/>
    <property type="match status" value="1"/>
</dbReference>
<reference evidence="2" key="2">
    <citation type="journal article" date="2014" name="ISME J.">
        <title>Microbial stratification in low pH oxic and suboxic macroscopic growths along an acid mine drainage.</title>
        <authorList>
            <person name="Mendez-Garcia C."/>
            <person name="Mesa V."/>
            <person name="Sprenger R.R."/>
            <person name="Richter M."/>
            <person name="Diez M.S."/>
            <person name="Solano J."/>
            <person name="Bargiela R."/>
            <person name="Golyshina O.V."/>
            <person name="Manteca A."/>
            <person name="Ramos J.L."/>
            <person name="Gallego J.R."/>
            <person name="Llorente I."/>
            <person name="Martins Dos Santos V.A."/>
            <person name="Jensen O.N."/>
            <person name="Pelaez A.I."/>
            <person name="Sanchez J."/>
            <person name="Ferrer M."/>
        </authorList>
    </citation>
    <scope>NUCLEOTIDE SEQUENCE</scope>
</reference>
<dbReference type="Gene3D" id="3.50.50.60">
    <property type="entry name" value="FAD/NAD(P)-binding domain"/>
    <property type="match status" value="1"/>
</dbReference>
<gene>
    <name evidence="2" type="ORF">B1B_17410</name>
</gene>
<evidence type="ECO:0000259" key="1">
    <source>
        <dbReference type="Pfam" id="PF01494"/>
    </source>
</evidence>
<organism evidence="2">
    <name type="scientific">mine drainage metagenome</name>
    <dbReference type="NCBI Taxonomy" id="410659"/>
    <lineage>
        <taxon>unclassified sequences</taxon>
        <taxon>metagenomes</taxon>
        <taxon>ecological metagenomes</taxon>
    </lineage>
</organism>
<evidence type="ECO:0000313" key="2">
    <source>
        <dbReference type="EMBL" id="EQD33810.1"/>
    </source>
</evidence>
<dbReference type="InterPro" id="IPR011777">
    <property type="entry name" value="Geranylgeranyl_Rdtase_fam"/>
</dbReference>
<feature type="domain" description="FAD-binding" evidence="1">
    <location>
        <begin position="2"/>
        <end position="163"/>
    </location>
</feature>
<accession>T0ZV56</accession>
<dbReference type="EMBL" id="AUZY01011623">
    <property type="protein sequence ID" value="EQD33810.1"/>
    <property type="molecule type" value="Genomic_DNA"/>
</dbReference>
<feature type="non-terminal residue" evidence="2">
    <location>
        <position position="240"/>
    </location>
</feature>
<sequence>METEVLVVGAGPAGSTAAERLARAGHSVTVVEEHPRVGFPVQCAGLVSERVLDLAGSRAFVRTAVRGASVFGPSLRSVAFKANEARAYVIDRGALDVHLADRAARAGAEFRTATRFDGRLASDGAGTTVRLTGPDGPFEMRARLVIGADGVTSAVARAYRLRRPVEILPAFEAEFPESPGDPETVEVYLGRGIAPGLFGWWIPDGAGGARIGVAVDADGTPARRYFDRLLEHLARRFGRA</sequence>
<dbReference type="Gene3D" id="3.30.9.10">
    <property type="entry name" value="D-Amino Acid Oxidase, subunit A, domain 2"/>
    <property type="match status" value="1"/>
</dbReference>
<dbReference type="InterPro" id="IPR002938">
    <property type="entry name" value="FAD-bd"/>
</dbReference>
<dbReference type="SUPFAM" id="SSF51905">
    <property type="entry name" value="FAD/NAD(P)-binding domain"/>
    <property type="match status" value="1"/>
</dbReference>
<name>T0ZV56_9ZZZZ</name>
<dbReference type="PANTHER" id="PTHR42685">
    <property type="entry name" value="GERANYLGERANYL DIPHOSPHATE REDUCTASE"/>
    <property type="match status" value="1"/>
</dbReference>
<dbReference type="PRINTS" id="PR00420">
    <property type="entry name" value="RNGMNOXGNASE"/>
</dbReference>
<dbReference type="PANTHER" id="PTHR42685:SF18">
    <property type="entry name" value="DIGERANYLGERANYLGLYCEROPHOSPHOLIPID REDUCTASE"/>
    <property type="match status" value="1"/>
</dbReference>
<comment type="caution">
    <text evidence="2">The sequence shown here is derived from an EMBL/GenBank/DDBJ whole genome shotgun (WGS) entry which is preliminary data.</text>
</comment>
<dbReference type="InterPro" id="IPR036188">
    <property type="entry name" value="FAD/NAD-bd_sf"/>
</dbReference>
<proteinExistence type="predicted"/>
<protein>
    <submittedName>
        <fullName evidence="2">Geranylgeranyl hydrogenase</fullName>
    </submittedName>
</protein>
<reference evidence="2" key="1">
    <citation type="submission" date="2013-08" db="EMBL/GenBank/DDBJ databases">
        <authorList>
            <person name="Mendez C."/>
            <person name="Richter M."/>
            <person name="Ferrer M."/>
            <person name="Sanchez J."/>
        </authorList>
    </citation>
    <scope>NUCLEOTIDE SEQUENCE</scope>
</reference>
<dbReference type="AlphaFoldDB" id="T0ZV56"/>
<dbReference type="InterPro" id="IPR050407">
    <property type="entry name" value="Geranylgeranyl_reductase"/>
</dbReference>